<dbReference type="AlphaFoldDB" id="A0A061BBK9"/>
<dbReference type="VEuPathDB" id="FungiDB:BON22_1129"/>
<dbReference type="OrthoDB" id="10261121at2759"/>
<reference evidence="3" key="1">
    <citation type="journal article" date="2014" name="Genome Announc.">
        <title>Genome sequence of the yeast Cyberlindnera fabianii (Hansenula fabianii).</title>
        <authorList>
            <person name="Freel K.C."/>
            <person name="Sarilar V."/>
            <person name="Neuveglise C."/>
            <person name="Devillers H."/>
            <person name="Friedrich A."/>
            <person name="Schacherer J."/>
        </authorList>
    </citation>
    <scope>NUCLEOTIDE SEQUENCE</scope>
    <source>
        <strain evidence="3">YJS4271</strain>
    </source>
</reference>
<feature type="compositionally biased region" description="Polar residues" evidence="2">
    <location>
        <begin position="27"/>
        <end position="37"/>
    </location>
</feature>
<gene>
    <name evidence="3" type="ORF">CYFA0S_31e00606g</name>
</gene>
<feature type="binding site" evidence="1">
    <location>
        <position position="233"/>
    </location>
    <ligand>
        <name>Zn(2+)</name>
        <dbReference type="ChEBI" id="CHEBI:29105"/>
    </ligand>
</feature>
<proteinExistence type="predicted"/>
<dbReference type="PhylomeDB" id="A0A061BBK9"/>
<dbReference type="InterPro" id="IPR036703">
    <property type="entry name" value="MOB_kinase_act_sf"/>
</dbReference>
<evidence type="ECO:0000313" key="3">
    <source>
        <dbReference type="EMBL" id="CDR47343.1"/>
    </source>
</evidence>
<dbReference type="Pfam" id="PF03637">
    <property type="entry name" value="Mob1_phocein"/>
    <property type="match status" value="1"/>
</dbReference>
<feature type="region of interest" description="Disordered" evidence="2">
    <location>
        <begin position="1"/>
        <end position="90"/>
    </location>
</feature>
<dbReference type="EMBL" id="LK052916">
    <property type="protein sequence ID" value="CDR47343.1"/>
    <property type="molecule type" value="Genomic_DNA"/>
</dbReference>
<feature type="binding site" evidence="1">
    <location>
        <position position="228"/>
    </location>
    <ligand>
        <name>Zn(2+)</name>
        <dbReference type="ChEBI" id="CHEBI:29105"/>
    </ligand>
</feature>
<keyword evidence="1" id="KW-0862">Zinc</keyword>
<dbReference type="SUPFAM" id="SSF101152">
    <property type="entry name" value="Mob1/phocein"/>
    <property type="match status" value="1"/>
</dbReference>
<evidence type="ECO:0000256" key="1">
    <source>
        <dbReference type="PIRSR" id="PIRSR605301-1"/>
    </source>
</evidence>
<feature type="compositionally biased region" description="Low complexity" evidence="2">
    <location>
        <begin position="61"/>
        <end position="83"/>
    </location>
</feature>
<sequence length="286" mass="33118">MPHTGLILTNISRGFGRNSKKNKATKDQASIYSGNNGSHLSLRRSHSPSKNQHAGTQKFVQQHQHQQQQLQKQHSQPTSQQQHQPDDSRQGLPLFCCEPFVRTALVKGSFRTIVQLPKYVDQNEWIAQNIFEMYNNLNQFYGIVAEYVKPELFPTMNAGPKTDYLWVDQSGKTVQLPANQYIEFVLSWIGQKINDQTLFPTKSGVPFPPHFIKIVKNIARQMFRIFAHIYYNHFDKILNLSLEAHWNSFFAHFISFVKEFDLIEETELDPLALLIENFQQQGKIIS</sequence>
<protein>
    <submittedName>
        <fullName evidence="3">CYFA0S31e00606g1_1</fullName>
    </submittedName>
</protein>
<organism evidence="3">
    <name type="scientific">Cyberlindnera fabianii</name>
    <name type="common">Yeast</name>
    <name type="synonym">Hansenula fabianii</name>
    <dbReference type="NCBI Taxonomy" id="36022"/>
    <lineage>
        <taxon>Eukaryota</taxon>
        <taxon>Fungi</taxon>
        <taxon>Dikarya</taxon>
        <taxon>Ascomycota</taxon>
        <taxon>Saccharomycotina</taxon>
        <taxon>Saccharomycetes</taxon>
        <taxon>Phaffomycetales</taxon>
        <taxon>Phaffomycetaceae</taxon>
        <taxon>Cyberlindnera</taxon>
    </lineage>
</organism>
<dbReference type="InterPro" id="IPR005301">
    <property type="entry name" value="MOB_kinase_act_fam"/>
</dbReference>
<keyword evidence="1" id="KW-0479">Metal-binding</keyword>
<feature type="compositionally biased region" description="Polar residues" evidence="2">
    <location>
        <begin position="48"/>
        <end position="60"/>
    </location>
</feature>
<name>A0A061BBK9_CYBFA</name>
<accession>A0A061BBK9</accession>
<dbReference type="SMART" id="SM01388">
    <property type="entry name" value="Mob1_phocein"/>
    <property type="match status" value="1"/>
</dbReference>
<dbReference type="Gene3D" id="1.20.140.30">
    <property type="entry name" value="MOB kinase activator"/>
    <property type="match status" value="1"/>
</dbReference>
<dbReference type="PANTHER" id="PTHR22599">
    <property type="entry name" value="MPS ONE BINDER KINASE ACTIVATOR-LIKE MOB"/>
    <property type="match status" value="1"/>
</dbReference>
<evidence type="ECO:0000256" key="2">
    <source>
        <dbReference type="SAM" id="MobiDB-lite"/>
    </source>
</evidence>